<dbReference type="PROSITE" id="PS50057">
    <property type="entry name" value="FERM_3"/>
    <property type="match status" value="1"/>
</dbReference>
<dbReference type="Pfam" id="PF00373">
    <property type="entry name" value="FERM_M"/>
    <property type="match status" value="1"/>
</dbReference>
<feature type="non-terminal residue" evidence="3">
    <location>
        <position position="189"/>
    </location>
</feature>
<reference evidence="3" key="1">
    <citation type="journal article" date="2021" name="Cell">
        <title>Tracing the genetic footprints of vertebrate landing in non-teleost ray-finned fishes.</title>
        <authorList>
            <person name="Bi X."/>
            <person name="Wang K."/>
            <person name="Yang L."/>
            <person name="Pan H."/>
            <person name="Jiang H."/>
            <person name="Wei Q."/>
            <person name="Fang M."/>
            <person name="Yu H."/>
            <person name="Zhu C."/>
            <person name="Cai Y."/>
            <person name="He Y."/>
            <person name="Gan X."/>
            <person name="Zeng H."/>
            <person name="Yu D."/>
            <person name="Zhu Y."/>
            <person name="Jiang H."/>
            <person name="Qiu Q."/>
            <person name="Yang H."/>
            <person name="Zhang Y.E."/>
            <person name="Wang W."/>
            <person name="Zhu M."/>
            <person name="He S."/>
            <person name="Zhang G."/>
        </authorList>
    </citation>
    <scope>NUCLEOTIDE SEQUENCE</scope>
    <source>
        <strain evidence="3">Pddl_001</strain>
    </source>
</reference>
<gene>
    <name evidence="3" type="primary">Frmd8</name>
    <name evidence="3" type="ORF">GTO93_0000232</name>
</gene>
<feature type="domain" description="FERM" evidence="2">
    <location>
        <begin position="1"/>
        <end position="189"/>
    </location>
</feature>
<dbReference type="EMBL" id="JAAWVQ010055183">
    <property type="protein sequence ID" value="MBN3275937.1"/>
    <property type="molecule type" value="Genomic_DNA"/>
</dbReference>
<dbReference type="InterPro" id="IPR051594">
    <property type="entry name" value="KRIT1/FRMD8"/>
</dbReference>
<dbReference type="InterPro" id="IPR019748">
    <property type="entry name" value="FERM_central"/>
</dbReference>
<dbReference type="PANTHER" id="PTHR13283:SF10">
    <property type="entry name" value="FERM DOMAIN-CONTAINING PROTEIN 8"/>
    <property type="match status" value="1"/>
</dbReference>
<keyword evidence="4" id="KW-1185">Reference proteome</keyword>
<dbReference type="SUPFAM" id="SSF47031">
    <property type="entry name" value="Second domain of FERM"/>
    <property type="match status" value="1"/>
</dbReference>
<accession>A0ABS2XNS8</accession>
<organism evidence="3 4">
    <name type="scientific">Polyodon spathula</name>
    <name type="common">North American paddlefish</name>
    <name type="synonym">Squalus spathula</name>
    <dbReference type="NCBI Taxonomy" id="7913"/>
    <lineage>
        <taxon>Eukaryota</taxon>
        <taxon>Metazoa</taxon>
        <taxon>Chordata</taxon>
        <taxon>Craniata</taxon>
        <taxon>Vertebrata</taxon>
        <taxon>Euteleostomi</taxon>
        <taxon>Actinopterygii</taxon>
        <taxon>Chondrostei</taxon>
        <taxon>Acipenseriformes</taxon>
        <taxon>Polyodontidae</taxon>
        <taxon>Polyodon</taxon>
    </lineage>
</organism>
<evidence type="ECO:0000313" key="4">
    <source>
        <dbReference type="Proteomes" id="UP001166093"/>
    </source>
</evidence>
<evidence type="ECO:0000313" key="3">
    <source>
        <dbReference type="EMBL" id="MBN3275937.1"/>
    </source>
</evidence>
<protein>
    <recommendedName>
        <fullName evidence="1">FERM domain-containing protein 8</fullName>
    </recommendedName>
</protein>
<dbReference type="Proteomes" id="UP001166093">
    <property type="component" value="Unassembled WGS sequence"/>
</dbReference>
<dbReference type="CDD" id="cd14473">
    <property type="entry name" value="FERM_B-lobe"/>
    <property type="match status" value="1"/>
</dbReference>
<dbReference type="InterPro" id="IPR000299">
    <property type="entry name" value="FERM_domain"/>
</dbReference>
<proteinExistence type="predicted"/>
<dbReference type="InterPro" id="IPR014352">
    <property type="entry name" value="FERM/acyl-CoA-bd_prot_sf"/>
</dbReference>
<dbReference type="PANTHER" id="PTHR13283">
    <property type="entry name" value="KREV INTERACTION TRAPPED 1-RELATED"/>
    <property type="match status" value="1"/>
</dbReference>
<evidence type="ECO:0000256" key="1">
    <source>
        <dbReference type="ARBA" id="ARBA00039547"/>
    </source>
</evidence>
<comment type="caution">
    <text evidence="3">The sequence shown here is derived from an EMBL/GenBank/DDBJ whole genome shotgun (WGS) entry which is preliminary data.</text>
</comment>
<name>A0ABS2XNS8_POLSP</name>
<feature type="non-terminal residue" evidence="3">
    <location>
        <position position="1"/>
    </location>
</feature>
<sequence>MTCYANKDPFNHNFSLSPHSLPPSLSLPLPLSLPPSLSLCLSDEPFLQFRRNVFFPKAKELLIEEEGVLRLLYEEAKGNILEGRYPCDPQDCESLGALSCRVELGRCEGEEHCAAVSSKLGSFLPPHLCRRAAGGLLSVLRGGRRVREGERLVQAYRSLSEHSGCSEEEQIKRHLQSYLSLCQSLPYYG</sequence>
<dbReference type="Gene3D" id="1.20.80.10">
    <property type="match status" value="1"/>
</dbReference>
<dbReference type="InterPro" id="IPR035963">
    <property type="entry name" value="FERM_2"/>
</dbReference>
<evidence type="ECO:0000259" key="2">
    <source>
        <dbReference type="PROSITE" id="PS50057"/>
    </source>
</evidence>